<gene>
    <name evidence="2" type="ORF">DFA_09506</name>
</gene>
<accession>F4Q7T7</accession>
<feature type="compositionally biased region" description="Polar residues" evidence="1">
    <location>
        <begin position="61"/>
        <end position="76"/>
    </location>
</feature>
<dbReference type="EMBL" id="GL883025">
    <property type="protein sequence ID" value="EGG15837.1"/>
    <property type="molecule type" value="Genomic_DNA"/>
</dbReference>
<dbReference type="Proteomes" id="UP000007797">
    <property type="component" value="Unassembled WGS sequence"/>
</dbReference>
<reference evidence="3" key="1">
    <citation type="journal article" date="2011" name="Genome Res.">
        <title>Phylogeny-wide analysis of social amoeba genomes highlights ancient origins for complex intercellular communication.</title>
        <authorList>
            <person name="Heidel A.J."/>
            <person name="Lawal H.M."/>
            <person name="Felder M."/>
            <person name="Schilde C."/>
            <person name="Helps N.R."/>
            <person name="Tunggal B."/>
            <person name="Rivero F."/>
            <person name="John U."/>
            <person name="Schleicher M."/>
            <person name="Eichinger L."/>
            <person name="Platzer M."/>
            <person name="Noegel A.A."/>
            <person name="Schaap P."/>
            <person name="Gloeckner G."/>
        </authorList>
    </citation>
    <scope>NUCLEOTIDE SEQUENCE [LARGE SCALE GENOMIC DNA]</scope>
    <source>
        <strain evidence="3">SH3</strain>
    </source>
</reference>
<dbReference type="KEGG" id="dfa:DFA_09506"/>
<keyword evidence="3" id="KW-1185">Reference proteome</keyword>
<name>F4Q7T7_CACFS</name>
<dbReference type="AlphaFoldDB" id="F4Q7T7"/>
<dbReference type="RefSeq" id="XP_004352162.1">
    <property type="nucleotide sequence ID" value="XM_004352110.1"/>
</dbReference>
<organism evidence="2 3">
    <name type="scientific">Cavenderia fasciculata</name>
    <name type="common">Slime mold</name>
    <name type="synonym">Dictyostelium fasciculatum</name>
    <dbReference type="NCBI Taxonomy" id="261658"/>
    <lineage>
        <taxon>Eukaryota</taxon>
        <taxon>Amoebozoa</taxon>
        <taxon>Evosea</taxon>
        <taxon>Eumycetozoa</taxon>
        <taxon>Dictyostelia</taxon>
        <taxon>Acytosteliales</taxon>
        <taxon>Cavenderiaceae</taxon>
        <taxon>Cavenderia</taxon>
    </lineage>
</organism>
<protein>
    <submittedName>
        <fullName evidence="2">Uncharacterized protein</fullName>
    </submittedName>
</protein>
<sequence length="83" mass="9700">MERAEALAISHLLRNHQPRNNNNNINNQHQQNNTKNIIMNKVQTRNIIWRPPTRQHRVNFENWNGNSTPVGVSKNQEGGLILR</sequence>
<evidence type="ECO:0000313" key="3">
    <source>
        <dbReference type="Proteomes" id="UP000007797"/>
    </source>
</evidence>
<dbReference type="GeneID" id="14867867"/>
<evidence type="ECO:0000313" key="2">
    <source>
        <dbReference type="EMBL" id="EGG15837.1"/>
    </source>
</evidence>
<feature type="region of interest" description="Disordered" evidence="1">
    <location>
        <begin position="60"/>
        <end position="83"/>
    </location>
</feature>
<evidence type="ECO:0000256" key="1">
    <source>
        <dbReference type="SAM" id="MobiDB-lite"/>
    </source>
</evidence>
<proteinExistence type="predicted"/>